<protein>
    <submittedName>
        <fullName evidence="2">Uncharacterized protein</fullName>
    </submittedName>
</protein>
<accession>A0AAU9ITF9</accession>
<name>A0AAU9ITF9_9CILI</name>
<evidence type="ECO:0000256" key="1">
    <source>
        <dbReference type="SAM" id="MobiDB-lite"/>
    </source>
</evidence>
<evidence type="ECO:0000313" key="3">
    <source>
        <dbReference type="Proteomes" id="UP001162131"/>
    </source>
</evidence>
<evidence type="ECO:0000313" key="2">
    <source>
        <dbReference type="EMBL" id="CAG9316982.1"/>
    </source>
</evidence>
<feature type="region of interest" description="Disordered" evidence="1">
    <location>
        <begin position="134"/>
        <end position="175"/>
    </location>
</feature>
<dbReference type="Proteomes" id="UP001162131">
    <property type="component" value="Unassembled WGS sequence"/>
</dbReference>
<dbReference type="EMBL" id="CAJZBQ010000017">
    <property type="protein sequence ID" value="CAG9316982.1"/>
    <property type="molecule type" value="Genomic_DNA"/>
</dbReference>
<sequence length="252" mass="28892">MSKFGLKTSLKLIPTIKTQRFDETVESSLCTEVENSFLEETSFNSDIDMEIRAEIEAKFRKSTTNTNYVFPRDTSLASSKKDLKKHLFKPSTRPKSVLRSMSRLTVEKPLKSMSKTNLSSEVSTNRSTIHSISLQKLKKKQEITETKKPSKSPLKLKYMPNPKQNTNISHSRTRSDAIRTKTPIYSVHRELSPEKSIQLLKNKIYGMKKLPDNPYNFPIKIPHQTPLRDLRHKYTLSMGSIIPGSTGRSYIN</sequence>
<organism evidence="2 3">
    <name type="scientific">Blepharisma stoltei</name>
    <dbReference type="NCBI Taxonomy" id="1481888"/>
    <lineage>
        <taxon>Eukaryota</taxon>
        <taxon>Sar</taxon>
        <taxon>Alveolata</taxon>
        <taxon>Ciliophora</taxon>
        <taxon>Postciliodesmatophora</taxon>
        <taxon>Heterotrichea</taxon>
        <taxon>Heterotrichida</taxon>
        <taxon>Blepharismidae</taxon>
        <taxon>Blepharisma</taxon>
    </lineage>
</organism>
<keyword evidence="3" id="KW-1185">Reference proteome</keyword>
<proteinExistence type="predicted"/>
<comment type="caution">
    <text evidence="2">The sequence shown here is derived from an EMBL/GenBank/DDBJ whole genome shotgun (WGS) entry which is preliminary data.</text>
</comment>
<gene>
    <name evidence="2" type="ORF">BSTOLATCC_MIC17609</name>
</gene>
<dbReference type="AlphaFoldDB" id="A0AAU9ITF9"/>
<reference evidence="2" key="1">
    <citation type="submission" date="2021-09" db="EMBL/GenBank/DDBJ databases">
        <authorList>
            <consortium name="AG Swart"/>
            <person name="Singh M."/>
            <person name="Singh A."/>
            <person name="Seah K."/>
            <person name="Emmerich C."/>
        </authorList>
    </citation>
    <scope>NUCLEOTIDE SEQUENCE</scope>
    <source>
        <strain evidence="2">ATCC30299</strain>
    </source>
</reference>